<evidence type="ECO:0000256" key="1">
    <source>
        <dbReference type="SAM" id="Phobius"/>
    </source>
</evidence>
<organism evidence="3 4">
    <name type="scientific">Dryococelus australis</name>
    <dbReference type="NCBI Taxonomy" id="614101"/>
    <lineage>
        <taxon>Eukaryota</taxon>
        <taxon>Metazoa</taxon>
        <taxon>Ecdysozoa</taxon>
        <taxon>Arthropoda</taxon>
        <taxon>Hexapoda</taxon>
        <taxon>Insecta</taxon>
        <taxon>Pterygota</taxon>
        <taxon>Neoptera</taxon>
        <taxon>Polyneoptera</taxon>
        <taxon>Phasmatodea</taxon>
        <taxon>Verophasmatodea</taxon>
        <taxon>Anareolatae</taxon>
        <taxon>Phasmatidae</taxon>
        <taxon>Eurycanthinae</taxon>
        <taxon>Dryococelus</taxon>
    </lineage>
</organism>
<keyword evidence="1" id="KW-0812">Transmembrane</keyword>
<sequence>MDAAGLRENSTNANFFPRDVIRDGGRLSSGSQPQALGGERTLAPSLLVSAKVASLWGLLAISCYSVRLPAGGGFGVWTQPSFYGSVVVVVVGQMSLWAVDTATIFLVSGSALSTILLVSSLAPILLGNATFKMADRIDRGGSSDSAISSSSLSQTPHCGVIGGLQDHEGKTGVFERKMGNFSVKRVKSEGKRKIFCEFGSFLIGRRPVTRLNRSLNATKHVTHTFAMQALGRSAWNETEVRKLWCFVMNPHARGLTSPYTHFFPSLVPESDYVNPLTFLPGGFGCRTHSERSIRREGGSEGGDGEMTSRCGACASLYERLSPIVMKRPGQCAAGLRAGREPDVRSAGSRFDAEVGVPQVAGGTPCCREMLWSASVPGTALNPECYRGLLSVVASERAGALPPAAPRRHDAPRRRGLLLPCPCTGVQHAKPARPKTQWYVKESIDVVCAQFSLEDAVILMTDILIIVPFVMWVRGRVYTLPVARTKRASREGQLLEASYFPRVNRPGELFAWSDYKNRDDRNGAYESMAREMAMPNFTAKEVPKKIKKHAVYLLSGSNENVEEQIKWSRSSGCLYASNEMVRRDGRNHENEAKNQLRVLEKVSCTGILHHQHYDQKSVHQLLYGFTFSIFRTFKEGKNRENGEKSHVHCWTVQFPPIVIDLTCKVQQNYGDIACIVRRSGRAAPALMKCEEILFPNLHILLKILATLPVTTASVEITFSTQERLKTYLRNSTGEDRLNGLALMSELRHVLTLGALAVDYLTPPIYHHREATPSARGRYRPRPLSSHTVIIIKSRIAPAACFPMQNSPGFAVIPQPPA</sequence>
<gene>
    <name evidence="3" type="ORF">PR048_005436</name>
</gene>
<comment type="caution">
    <text evidence="3">The sequence shown here is derived from an EMBL/GenBank/DDBJ whole genome shotgun (WGS) entry which is preliminary data.</text>
</comment>
<keyword evidence="1" id="KW-0472">Membrane</keyword>
<feature type="transmembrane region" description="Helical" evidence="1">
    <location>
        <begin position="105"/>
        <end position="126"/>
    </location>
</feature>
<dbReference type="PANTHER" id="PTHR46289:SF14">
    <property type="entry name" value="DUF4371 DOMAIN-CONTAINING PROTEIN"/>
    <property type="match status" value="1"/>
</dbReference>
<dbReference type="InterPro" id="IPR052958">
    <property type="entry name" value="IFN-induced_PKR_regulator"/>
</dbReference>
<reference evidence="3 4" key="1">
    <citation type="submission" date="2023-02" db="EMBL/GenBank/DDBJ databases">
        <title>LHISI_Scaffold_Assembly.</title>
        <authorList>
            <person name="Stuart O.P."/>
            <person name="Cleave R."/>
            <person name="Magrath M.J.L."/>
            <person name="Mikheyev A.S."/>
        </authorList>
    </citation>
    <scope>NUCLEOTIDE SEQUENCE [LARGE SCALE GENOMIC DNA]</scope>
    <source>
        <strain evidence="3">Daus_M_001</strain>
        <tissue evidence="3">Leg muscle</tissue>
    </source>
</reference>
<keyword evidence="1" id="KW-1133">Transmembrane helix</keyword>
<evidence type="ECO:0000313" key="3">
    <source>
        <dbReference type="EMBL" id="KAJ8892855.1"/>
    </source>
</evidence>
<feature type="transmembrane region" description="Helical" evidence="1">
    <location>
        <begin position="82"/>
        <end position="99"/>
    </location>
</feature>
<feature type="transmembrane region" description="Helical" evidence="1">
    <location>
        <begin position="52"/>
        <end position="70"/>
    </location>
</feature>
<dbReference type="Proteomes" id="UP001159363">
    <property type="component" value="Chromosome 2"/>
</dbReference>
<keyword evidence="4" id="KW-1185">Reference proteome</keyword>
<proteinExistence type="predicted"/>
<protein>
    <recommendedName>
        <fullName evidence="2">HAT C-terminal dimerisation domain-containing protein</fullName>
    </recommendedName>
</protein>
<feature type="domain" description="HAT C-terminal dimerisation" evidence="2">
    <location>
        <begin position="687"/>
        <end position="742"/>
    </location>
</feature>
<dbReference type="Pfam" id="PF05699">
    <property type="entry name" value="Dimer_Tnp_hAT"/>
    <property type="match status" value="1"/>
</dbReference>
<name>A0ABQ9I9D0_9NEOP</name>
<evidence type="ECO:0000313" key="4">
    <source>
        <dbReference type="Proteomes" id="UP001159363"/>
    </source>
</evidence>
<evidence type="ECO:0000259" key="2">
    <source>
        <dbReference type="Pfam" id="PF05699"/>
    </source>
</evidence>
<dbReference type="PANTHER" id="PTHR46289">
    <property type="entry name" value="52 KDA REPRESSOR OF THE INHIBITOR OF THE PROTEIN KINASE-LIKE PROTEIN-RELATED"/>
    <property type="match status" value="1"/>
</dbReference>
<dbReference type="InterPro" id="IPR008906">
    <property type="entry name" value="HATC_C_dom"/>
</dbReference>
<accession>A0ABQ9I9D0</accession>
<dbReference type="EMBL" id="JARBHB010000002">
    <property type="protein sequence ID" value="KAJ8892855.1"/>
    <property type="molecule type" value="Genomic_DNA"/>
</dbReference>